<keyword evidence="2" id="KW-0732">Signal</keyword>
<evidence type="ECO:0000256" key="1">
    <source>
        <dbReference type="ARBA" id="ARBA00023157"/>
    </source>
</evidence>
<dbReference type="WBParaSite" id="SMUV_0000827401-mRNA-1">
    <property type="protein sequence ID" value="SMUV_0000827401-mRNA-1"/>
    <property type="gene ID" value="SMUV_0000827401"/>
</dbReference>
<dbReference type="InterPro" id="IPR011001">
    <property type="entry name" value="Saposin-like"/>
</dbReference>
<feature type="chain" id="PRO_5005893626" evidence="2">
    <location>
        <begin position="19"/>
        <end position="104"/>
    </location>
</feature>
<dbReference type="PROSITE" id="PS50015">
    <property type="entry name" value="SAP_B"/>
    <property type="match status" value="1"/>
</dbReference>
<keyword evidence="4" id="KW-1185">Reference proteome</keyword>
<dbReference type="SMART" id="SM00741">
    <property type="entry name" value="SapB"/>
    <property type="match status" value="1"/>
</dbReference>
<dbReference type="InterPro" id="IPR008139">
    <property type="entry name" value="SaposinB_dom"/>
</dbReference>
<dbReference type="SUPFAM" id="SSF47862">
    <property type="entry name" value="Saposin"/>
    <property type="match status" value="1"/>
</dbReference>
<accession>A0A0N5ATV4</accession>
<evidence type="ECO:0000256" key="2">
    <source>
        <dbReference type="SAM" id="SignalP"/>
    </source>
</evidence>
<organism evidence="4 5">
    <name type="scientific">Syphacia muris</name>
    <dbReference type="NCBI Taxonomy" id="451379"/>
    <lineage>
        <taxon>Eukaryota</taxon>
        <taxon>Metazoa</taxon>
        <taxon>Ecdysozoa</taxon>
        <taxon>Nematoda</taxon>
        <taxon>Chromadorea</taxon>
        <taxon>Rhabditida</taxon>
        <taxon>Spirurina</taxon>
        <taxon>Oxyuridomorpha</taxon>
        <taxon>Oxyuroidea</taxon>
        <taxon>Oxyuridae</taxon>
        <taxon>Syphacia</taxon>
    </lineage>
</organism>
<feature type="domain" description="Saposin B-type" evidence="3">
    <location>
        <begin position="23"/>
        <end position="102"/>
    </location>
</feature>
<evidence type="ECO:0000259" key="3">
    <source>
        <dbReference type="PROSITE" id="PS50015"/>
    </source>
</evidence>
<dbReference type="AlphaFoldDB" id="A0A0N5ATV4"/>
<reference evidence="5" key="1">
    <citation type="submission" date="2017-02" db="UniProtKB">
        <authorList>
            <consortium name="WormBaseParasite"/>
        </authorList>
    </citation>
    <scope>IDENTIFICATION</scope>
</reference>
<protein>
    <submittedName>
        <fullName evidence="5">Saposin B-type domain-containing protein</fullName>
    </submittedName>
</protein>
<proteinExistence type="predicted"/>
<feature type="signal peptide" evidence="2">
    <location>
        <begin position="1"/>
        <end position="18"/>
    </location>
</feature>
<evidence type="ECO:0000313" key="4">
    <source>
        <dbReference type="Proteomes" id="UP000046393"/>
    </source>
</evidence>
<sequence length="104" mass="11444">MRALTIFALICTIGYISADPLLDALICKMCTDIVTEAENAGLEYSETWLTNKFNEYCDELGFFKTACNTAVKNVLGDLDTYIRQALAPNVCCEKVSLCKEGASK</sequence>
<evidence type="ECO:0000313" key="5">
    <source>
        <dbReference type="WBParaSite" id="SMUV_0000827401-mRNA-1"/>
    </source>
</evidence>
<dbReference type="Gene3D" id="1.10.225.10">
    <property type="entry name" value="Saposin-like"/>
    <property type="match status" value="1"/>
</dbReference>
<name>A0A0N5ATV4_9BILA</name>
<keyword evidence="1" id="KW-1015">Disulfide bond</keyword>
<dbReference type="Proteomes" id="UP000046393">
    <property type="component" value="Unplaced"/>
</dbReference>